<dbReference type="Proteomes" id="UP000676456">
    <property type="component" value="Unassembled WGS sequence"/>
</dbReference>
<reference evidence="1 2" key="1">
    <citation type="submission" date="2021-05" db="EMBL/GenBank/DDBJ databases">
        <title>Novel Bacillus species.</title>
        <authorList>
            <person name="Liu G."/>
        </authorList>
    </citation>
    <scope>NUCLEOTIDE SEQUENCE [LARGE SCALE GENOMIC DNA]</scope>
    <source>
        <strain evidence="1 2">FJAT-49682</strain>
    </source>
</reference>
<proteinExistence type="predicted"/>
<dbReference type="SUPFAM" id="SSF51556">
    <property type="entry name" value="Metallo-dependent hydrolases"/>
    <property type="match status" value="1"/>
</dbReference>
<organism evidence="1 2">
    <name type="scientific">Lederbergia citrea</name>
    <dbReference type="NCBI Taxonomy" id="2833581"/>
    <lineage>
        <taxon>Bacteria</taxon>
        <taxon>Bacillati</taxon>
        <taxon>Bacillota</taxon>
        <taxon>Bacilli</taxon>
        <taxon>Bacillales</taxon>
        <taxon>Bacillaceae</taxon>
        <taxon>Lederbergia</taxon>
    </lineage>
</organism>
<dbReference type="PANTHER" id="PTHR10443:SF12">
    <property type="entry name" value="DIPEPTIDASE"/>
    <property type="match status" value="1"/>
</dbReference>
<dbReference type="PANTHER" id="PTHR10443">
    <property type="entry name" value="MICROSOMAL DIPEPTIDASE"/>
    <property type="match status" value="1"/>
</dbReference>
<dbReference type="GO" id="GO:0006508">
    <property type="term" value="P:proteolysis"/>
    <property type="evidence" value="ECO:0007669"/>
    <property type="project" value="InterPro"/>
</dbReference>
<keyword evidence="2" id="KW-1185">Reference proteome</keyword>
<dbReference type="AlphaFoldDB" id="A0A942ULN4"/>
<evidence type="ECO:0000313" key="2">
    <source>
        <dbReference type="Proteomes" id="UP000676456"/>
    </source>
</evidence>
<dbReference type="InterPro" id="IPR008257">
    <property type="entry name" value="Pept_M19"/>
</dbReference>
<comment type="caution">
    <text evidence="1">The sequence shown here is derived from an EMBL/GenBank/DDBJ whole genome shotgun (WGS) entry which is preliminary data.</text>
</comment>
<gene>
    <name evidence="1" type="ORF">KHA91_00345</name>
</gene>
<accession>A0A942ULN4</accession>
<dbReference type="GO" id="GO:0070573">
    <property type="term" value="F:metallodipeptidase activity"/>
    <property type="evidence" value="ECO:0007669"/>
    <property type="project" value="InterPro"/>
</dbReference>
<dbReference type="Pfam" id="PF01244">
    <property type="entry name" value="Peptidase_M19"/>
    <property type="match status" value="1"/>
</dbReference>
<dbReference type="Gene3D" id="3.20.20.140">
    <property type="entry name" value="Metal-dependent hydrolases"/>
    <property type="match status" value="1"/>
</dbReference>
<dbReference type="RefSeq" id="WP_213096253.1">
    <property type="nucleotide sequence ID" value="NZ_JAGYPH010000001.1"/>
</dbReference>
<dbReference type="CDD" id="cd01301">
    <property type="entry name" value="rDP_like"/>
    <property type="match status" value="1"/>
</dbReference>
<sequence length="313" mass="35624">MNIIDLHCDVLYKLWETKGKLDFQDAKELDVNMQRLKKGKVKVQCFAIFISPELKAEEKWQAALDQVDYFYTEVLGKNKDMKQIKTWTDINRLQPHEIGALLTLEGVDCIGNDLHKLNILFHLGVLSVGLTWNNANLAADGVGEPRGTGLTMFGKEIVQINNRKKVFTDVSHLSEWAFWDVIAIANYPIASHSNAKAICNHRRNLTDQQAMAIFQKNSMVHVVYYPEFVTQKEQATITDLIRHIDHFCSLGGVGQIGFGSDFDGISSHILGLENASKQQNLINELLKYYSEDQVRGFAGENFLRMIKKYRFAL</sequence>
<protein>
    <submittedName>
        <fullName evidence="1">Dipeptidase</fullName>
    </submittedName>
</protein>
<name>A0A942ULN4_9BACI</name>
<dbReference type="InterPro" id="IPR032466">
    <property type="entry name" value="Metal_Hydrolase"/>
</dbReference>
<evidence type="ECO:0000313" key="1">
    <source>
        <dbReference type="EMBL" id="MBS4221201.1"/>
    </source>
</evidence>
<dbReference type="PROSITE" id="PS51365">
    <property type="entry name" value="RENAL_DIPEPTIDASE_2"/>
    <property type="match status" value="1"/>
</dbReference>
<dbReference type="EMBL" id="JAGYPN010000001">
    <property type="protein sequence ID" value="MBS4221201.1"/>
    <property type="molecule type" value="Genomic_DNA"/>
</dbReference>